<name>A0A501PHH4_9PROT</name>
<dbReference type="OrthoDB" id="7406502at2"/>
<dbReference type="PROSITE" id="PS50995">
    <property type="entry name" value="HTH_MARR_2"/>
    <property type="match status" value="1"/>
</dbReference>
<dbReference type="EMBL" id="VFIY01000010">
    <property type="protein sequence ID" value="TPD59920.1"/>
    <property type="molecule type" value="Genomic_DNA"/>
</dbReference>
<evidence type="ECO:0000313" key="5">
    <source>
        <dbReference type="EMBL" id="TPD59920.1"/>
    </source>
</evidence>
<dbReference type="SMART" id="SM00347">
    <property type="entry name" value="HTH_MARR"/>
    <property type="match status" value="1"/>
</dbReference>
<evidence type="ECO:0000256" key="1">
    <source>
        <dbReference type="ARBA" id="ARBA00023015"/>
    </source>
</evidence>
<dbReference type="InterPro" id="IPR036390">
    <property type="entry name" value="WH_DNA-bd_sf"/>
</dbReference>
<proteinExistence type="predicted"/>
<dbReference type="InterPro" id="IPR036388">
    <property type="entry name" value="WH-like_DNA-bd_sf"/>
</dbReference>
<dbReference type="Proteomes" id="UP000319148">
    <property type="component" value="Unassembled WGS sequence"/>
</dbReference>
<dbReference type="PANTHER" id="PTHR42756">
    <property type="entry name" value="TRANSCRIPTIONAL REGULATOR, MARR"/>
    <property type="match status" value="1"/>
</dbReference>
<evidence type="ECO:0000259" key="4">
    <source>
        <dbReference type="PROSITE" id="PS50995"/>
    </source>
</evidence>
<sequence length="138" mass="15773">MVPFSVHVERQFNITTNQFRLLMLIGRLGKTASHELVEMTGVNSMSVSRAVADLKKQGRVSVTSDPNNRRRKTLTLTEEGRQLYEALLPSTQKVMDYLFAALKPDEVMAFDRYVETLIDALEATDEEGQSRFLEYTRL</sequence>
<dbReference type="Pfam" id="PF12802">
    <property type="entry name" value="MarR_2"/>
    <property type="match status" value="1"/>
</dbReference>
<dbReference type="GO" id="GO:0003700">
    <property type="term" value="F:DNA-binding transcription factor activity"/>
    <property type="evidence" value="ECO:0007669"/>
    <property type="project" value="InterPro"/>
</dbReference>
<keyword evidence="1" id="KW-0805">Transcription regulation</keyword>
<organism evidence="5 6">
    <name type="scientific">Emcibacter nanhaiensis</name>
    <dbReference type="NCBI Taxonomy" id="1505037"/>
    <lineage>
        <taxon>Bacteria</taxon>
        <taxon>Pseudomonadati</taxon>
        <taxon>Pseudomonadota</taxon>
        <taxon>Alphaproteobacteria</taxon>
        <taxon>Emcibacterales</taxon>
        <taxon>Emcibacteraceae</taxon>
        <taxon>Emcibacter</taxon>
    </lineage>
</organism>
<keyword evidence="6" id="KW-1185">Reference proteome</keyword>
<dbReference type="GO" id="GO:0003677">
    <property type="term" value="F:DNA binding"/>
    <property type="evidence" value="ECO:0007669"/>
    <property type="project" value="UniProtKB-KW"/>
</dbReference>
<dbReference type="AlphaFoldDB" id="A0A501PHH4"/>
<comment type="caution">
    <text evidence="5">The sequence shown here is derived from an EMBL/GenBank/DDBJ whole genome shotgun (WGS) entry which is preliminary data.</text>
</comment>
<feature type="domain" description="HTH marR-type" evidence="4">
    <location>
        <begin position="1"/>
        <end position="119"/>
    </location>
</feature>
<dbReference type="Gene3D" id="1.10.10.10">
    <property type="entry name" value="Winged helix-like DNA-binding domain superfamily/Winged helix DNA-binding domain"/>
    <property type="match status" value="1"/>
</dbReference>
<dbReference type="SUPFAM" id="SSF46785">
    <property type="entry name" value="Winged helix' DNA-binding domain"/>
    <property type="match status" value="1"/>
</dbReference>
<gene>
    <name evidence="5" type="ORF">FIV46_10230</name>
</gene>
<evidence type="ECO:0000256" key="3">
    <source>
        <dbReference type="ARBA" id="ARBA00023163"/>
    </source>
</evidence>
<keyword evidence="2" id="KW-0238">DNA-binding</keyword>
<reference evidence="6" key="1">
    <citation type="submission" date="2019-06" db="EMBL/GenBank/DDBJ databases">
        <title>The complete genome of Emcibacter congregatus ZYLT.</title>
        <authorList>
            <person name="Zhao Z."/>
        </authorList>
    </citation>
    <scope>NUCLEOTIDE SEQUENCE [LARGE SCALE GENOMIC DNA]</scope>
    <source>
        <strain evidence="6">MCCC 1A06723</strain>
    </source>
</reference>
<protein>
    <submittedName>
        <fullName evidence="5">MarR family transcriptional regulator</fullName>
    </submittedName>
</protein>
<evidence type="ECO:0000313" key="6">
    <source>
        <dbReference type="Proteomes" id="UP000319148"/>
    </source>
</evidence>
<keyword evidence="3" id="KW-0804">Transcription</keyword>
<evidence type="ECO:0000256" key="2">
    <source>
        <dbReference type="ARBA" id="ARBA00023125"/>
    </source>
</evidence>
<dbReference type="PANTHER" id="PTHR42756:SF1">
    <property type="entry name" value="TRANSCRIPTIONAL REPRESSOR OF EMRAB OPERON"/>
    <property type="match status" value="1"/>
</dbReference>
<accession>A0A501PHH4</accession>
<dbReference type="InterPro" id="IPR000835">
    <property type="entry name" value="HTH_MarR-typ"/>
</dbReference>